<dbReference type="EMBL" id="CAKLCB010000144">
    <property type="protein sequence ID" value="CAH0515854.1"/>
    <property type="molecule type" value="Genomic_DNA"/>
</dbReference>
<sequence length="99" mass="11446">MPAARPALLRSNTPDLFLFANAMEAARKYSTLIFVSVSKSRAFVERFWWTISAIFVTSKEEHKFGLHYNLLYASYYCRTESSILSLIIHVYDNKLRSAC</sequence>
<comment type="caution">
    <text evidence="1">The sequence shown here is derived from an EMBL/GenBank/DDBJ whole genome shotgun (WGS) entry which is preliminary data.</text>
</comment>
<organism evidence="1 2">
    <name type="scientific">Peronospora belbahrii</name>
    <dbReference type="NCBI Taxonomy" id="622444"/>
    <lineage>
        <taxon>Eukaryota</taxon>
        <taxon>Sar</taxon>
        <taxon>Stramenopiles</taxon>
        <taxon>Oomycota</taxon>
        <taxon>Peronosporomycetes</taxon>
        <taxon>Peronosporales</taxon>
        <taxon>Peronosporaceae</taxon>
        <taxon>Peronospora</taxon>
    </lineage>
</organism>
<reference evidence="1 2" key="1">
    <citation type="submission" date="2021-11" db="EMBL/GenBank/DDBJ databases">
        <authorList>
            <person name="Islam A."/>
            <person name="Islam S."/>
            <person name="Flora M.S."/>
            <person name="Rahman M."/>
            <person name="Ziaur R.M."/>
            <person name="Epstein J.H."/>
            <person name="Hassan M."/>
            <person name="Klassen M."/>
            <person name="Woodard K."/>
            <person name="Webb A."/>
            <person name="Webby R.J."/>
            <person name="El Zowalaty M.E."/>
        </authorList>
    </citation>
    <scope>NUCLEOTIDE SEQUENCE [LARGE SCALE GENOMIC DNA]</scope>
    <source>
        <strain evidence="1">Pbs1</strain>
    </source>
</reference>
<keyword evidence="2" id="KW-1185">Reference proteome</keyword>
<evidence type="ECO:0000313" key="2">
    <source>
        <dbReference type="Proteomes" id="UP001158986"/>
    </source>
</evidence>
<gene>
    <name evidence="1" type="ORF">PBS001_LOCUS2549</name>
</gene>
<dbReference type="Proteomes" id="UP001158986">
    <property type="component" value="Unassembled WGS sequence"/>
</dbReference>
<protein>
    <submittedName>
        <fullName evidence="1">Uncharacterized protein</fullName>
    </submittedName>
</protein>
<evidence type="ECO:0000313" key="1">
    <source>
        <dbReference type="EMBL" id="CAH0515854.1"/>
    </source>
</evidence>
<proteinExistence type="predicted"/>
<accession>A0ABN8CST9</accession>
<name>A0ABN8CST9_9STRA</name>